<evidence type="ECO:0000313" key="3">
    <source>
        <dbReference type="Proteomes" id="UP000542210"/>
    </source>
</evidence>
<keyword evidence="3" id="KW-1185">Reference proteome</keyword>
<evidence type="ECO:0000313" key="2">
    <source>
        <dbReference type="EMBL" id="MBB4699617.1"/>
    </source>
</evidence>
<dbReference type="SMART" id="SM00530">
    <property type="entry name" value="HTH_XRE"/>
    <property type="match status" value="1"/>
</dbReference>
<dbReference type="CDD" id="cd00093">
    <property type="entry name" value="HTH_XRE"/>
    <property type="match status" value="1"/>
</dbReference>
<proteinExistence type="predicted"/>
<dbReference type="PROSITE" id="PS50943">
    <property type="entry name" value="HTH_CROC1"/>
    <property type="match status" value="1"/>
</dbReference>
<sequence>MYDNGTTTGARLRMLRKWRKKSLVELAGQAGVSKSFLSMVERGERALDRRSHIAAIARALQVSEADLVGGPHLSHDPVQSGPYAYVPALRVALETNSLTSAATDHARPLPDLLEDVAKVDALTAASDYLAIGRMLPGIIDELHVHIAAPADEQQMRRALEALIEACRFAVTPLKELGHPDLAHLAAVRAAEAGVVLGDPVQQGKADFLRVQTMPREGSWDRTLRAAEQAADRMQPHLAEPGAVPVCGMLTLTAALAAASVHNNAGAAHWLREAADLAKRVSDDMTANWAAFSTTNVGIWNVAIAVERGEVGGAVLDLAGRVREDKALARPSRYVSMMADVGRGLAREKTSRHQAIGWLRRAETAAPQRVRNSPLIRETVAVLLNQQLLAAGGRELRGMAARMGLPH</sequence>
<feature type="domain" description="HTH cro/C1-type" evidence="1">
    <location>
        <begin position="12"/>
        <end position="67"/>
    </location>
</feature>
<organism evidence="2 3">
    <name type="scientific">Sphaerisporangium siamense</name>
    <dbReference type="NCBI Taxonomy" id="795645"/>
    <lineage>
        <taxon>Bacteria</taxon>
        <taxon>Bacillati</taxon>
        <taxon>Actinomycetota</taxon>
        <taxon>Actinomycetes</taxon>
        <taxon>Streptosporangiales</taxon>
        <taxon>Streptosporangiaceae</taxon>
        <taxon>Sphaerisporangium</taxon>
    </lineage>
</organism>
<dbReference type="EMBL" id="JACHND010000001">
    <property type="protein sequence ID" value="MBB4699617.1"/>
    <property type="molecule type" value="Genomic_DNA"/>
</dbReference>
<reference evidence="2 3" key="1">
    <citation type="submission" date="2020-08" db="EMBL/GenBank/DDBJ databases">
        <title>Sequencing the genomes of 1000 actinobacteria strains.</title>
        <authorList>
            <person name="Klenk H.-P."/>
        </authorList>
    </citation>
    <scope>NUCLEOTIDE SEQUENCE [LARGE SCALE GENOMIC DNA]</scope>
    <source>
        <strain evidence="2 3">DSM 45784</strain>
    </source>
</reference>
<dbReference type="Gene3D" id="1.10.260.40">
    <property type="entry name" value="lambda repressor-like DNA-binding domains"/>
    <property type="match status" value="1"/>
</dbReference>
<dbReference type="SUPFAM" id="SSF47413">
    <property type="entry name" value="lambda repressor-like DNA-binding domains"/>
    <property type="match status" value="1"/>
</dbReference>
<dbReference type="GO" id="GO:0003677">
    <property type="term" value="F:DNA binding"/>
    <property type="evidence" value="ECO:0007669"/>
    <property type="project" value="InterPro"/>
</dbReference>
<dbReference type="Pfam" id="PF13560">
    <property type="entry name" value="HTH_31"/>
    <property type="match status" value="1"/>
</dbReference>
<dbReference type="InterPro" id="IPR010982">
    <property type="entry name" value="Lambda_DNA-bd_dom_sf"/>
</dbReference>
<accession>A0A7W7D3I1</accession>
<comment type="caution">
    <text evidence="2">The sequence shown here is derived from an EMBL/GenBank/DDBJ whole genome shotgun (WGS) entry which is preliminary data.</text>
</comment>
<name>A0A7W7D3I1_9ACTN</name>
<gene>
    <name evidence="2" type="ORF">BJ982_001161</name>
</gene>
<dbReference type="RefSeq" id="WP_184877283.1">
    <property type="nucleotide sequence ID" value="NZ_BOOV01000025.1"/>
</dbReference>
<dbReference type="AlphaFoldDB" id="A0A7W7D3I1"/>
<evidence type="ECO:0000259" key="1">
    <source>
        <dbReference type="PROSITE" id="PS50943"/>
    </source>
</evidence>
<dbReference type="Proteomes" id="UP000542210">
    <property type="component" value="Unassembled WGS sequence"/>
</dbReference>
<protein>
    <submittedName>
        <fullName evidence="2">Transcriptional regulator with XRE-family HTH domain</fullName>
    </submittedName>
</protein>
<dbReference type="InterPro" id="IPR001387">
    <property type="entry name" value="Cro/C1-type_HTH"/>
</dbReference>